<evidence type="ECO:0000313" key="4">
    <source>
        <dbReference type="Proteomes" id="UP000198724"/>
    </source>
</evidence>
<dbReference type="STRING" id="1436961.SAMN05421739_10189"/>
<dbReference type="AlphaFoldDB" id="A0A1I2LYJ1"/>
<accession>A0A1I2LYJ1</accession>
<dbReference type="Gene3D" id="3.30.530.20">
    <property type="match status" value="1"/>
</dbReference>
<evidence type="ECO:0000256" key="1">
    <source>
        <dbReference type="ARBA" id="ARBA00006817"/>
    </source>
</evidence>
<evidence type="ECO:0000259" key="2">
    <source>
        <dbReference type="Pfam" id="PF08327"/>
    </source>
</evidence>
<dbReference type="OrthoDB" id="9795306at2"/>
<dbReference type="SUPFAM" id="SSF55961">
    <property type="entry name" value="Bet v1-like"/>
    <property type="match status" value="1"/>
</dbReference>
<name>A0A1I2LYJ1_9BACT</name>
<gene>
    <name evidence="3" type="ORF">SAMN05421739_10189</name>
</gene>
<sequence length="171" mass="19414">MKEALAFDFSVDKESKTITVKREFAAEFALVWDAYTKSELLDQWWAPKPWKAKTKTMDFREGGSWHYAMVGPEGEEHWALANYKRIQPHKGFTVEDAFADAEGNINEELPQSRWEVTFTGNGNVTLVKNIITFDDLAQLETTIQMGFKEGLTMAMEGLDELLAQWQGAAGK</sequence>
<dbReference type="InterPro" id="IPR023393">
    <property type="entry name" value="START-like_dom_sf"/>
</dbReference>
<protein>
    <submittedName>
        <fullName evidence="3">Uncharacterized conserved protein YndB, AHSA1/START domain</fullName>
    </submittedName>
</protein>
<keyword evidence="4" id="KW-1185">Reference proteome</keyword>
<dbReference type="RefSeq" id="WP_092097947.1">
    <property type="nucleotide sequence ID" value="NZ_FOOT01000001.1"/>
</dbReference>
<dbReference type="Pfam" id="PF08327">
    <property type="entry name" value="AHSA1"/>
    <property type="match status" value="1"/>
</dbReference>
<comment type="similarity">
    <text evidence="1">Belongs to the AHA1 family.</text>
</comment>
<evidence type="ECO:0000313" key="3">
    <source>
        <dbReference type="EMBL" id="SFF84315.1"/>
    </source>
</evidence>
<proteinExistence type="inferred from homology"/>
<reference evidence="4" key="1">
    <citation type="submission" date="2016-10" db="EMBL/GenBank/DDBJ databases">
        <authorList>
            <person name="Varghese N."/>
            <person name="Submissions S."/>
        </authorList>
    </citation>
    <scope>NUCLEOTIDE SEQUENCE [LARGE SCALE GENOMIC DNA]</scope>
    <source>
        <strain evidence="4">LP51</strain>
    </source>
</reference>
<dbReference type="EMBL" id="FOOT01000001">
    <property type="protein sequence ID" value="SFF84315.1"/>
    <property type="molecule type" value="Genomic_DNA"/>
</dbReference>
<feature type="domain" description="Activator of Hsp90 ATPase homologue 1/2-like C-terminal" evidence="2">
    <location>
        <begin position="27"/>
        <end position="162"/>
    </location>
</feature>
<organism evidence="3 4">
    <name type="scientific">Pontibacter chinhatensis</name>
    <dbReference type="NCBI Taxonomy" id="1436961"/>
    <lineage>
        <taxon>Bacteria</taxon>
        <taxon>Pseudomonadati</taxon>
        <taxon>Bacteroidota</taxon>
        <taxon>Cytophagia</taxon>
        <taxon>Cytophagales</taxon>
        <taxon>Hymenobacteraceae</taxon>
        <taxon>Pontibacter</taxon>
    </lineage>
</organism>
<dbReference type="CDD" id="cd07814">
    <property type="entry name" value="SRPBCC_CalC_Aha1-like"/>
    <property type="match status" value="1"/>
</dbReference>
<dbReference type="Proteomes" id="UP000198724">
    <property type="component" value="Unassembled WGS sequence"/>
</dbReference>
<dbReference type="InterPro" id="IPR013538">
    <property type="entry name" value="ASHA1/2-like_C"/>
</dbReference>